<dbReference type="EMBL" id="SNWX01000011">
    <property type="protein sequence ID" value="TDO89373.1"/>
    <property type="molecule type" value="Genomic_DNA"/>
</dbReference>
<gene>
    <name evidence="10" type="primary">topA</name>
    <name evidence="14" type="ORF">DFR79_11135</name>
</gene>
<reference evidence="14 15" key="1">
    <citation type="submission" date="2019-03" db="EMBL/GenBank/DDBJ databases">
        <title>Subsurface microbial communities from deep shales in Ohio and West Virginia, USA.</title>
        <authorList>
            <person name="Wrighton K."/>
        </authorList>
    </citation>
    <scope>NUCLEOTIDE SEQUENCE [LARGE SCALE GENOMIC DNA]</scope>
    <source>
        <strain evidence="14 15">MA284_T2</strain>
    </source>
</reference>
<name>A0A4R6LRP8_9FIRM</name>
<evidence type="ECO:0000256" key="7">
    <source>
        <dbReference type="ARBA" id="ARBA00023029"/>
    </source>
</evidence>
<evidence type="ECO:0000256" key="2">
    <source>
        <dbReference type="ARBA" id="ARBA00009446"/>
    </source>
</evidence>
<dbReference type="NCBIfam" id="TIGR01051">
    <property type="entry name" value="topA_bact"/>
    <property type="match status" value="1"/>
</dbReference>
<dbReference type="Gene3D" id="1.10.460.10">
    <property type="entry name" value="Topoisomerase I, domain 2"/>
    <property type="match status" value="1"/>
</dbReference>
<keyword evidence="7 10" id="KW-0799">Topoisomerase</keyword>
<dbReference type="InterPro" id="IPR005733">
    <property type="entry name" value="TopoI_bac-type"/>
</dbReference>
<comment type="subunit">
    <text evidence="10">Monomer.</text>
</comment>
<dbReference type="InterPro" id="IPR028612">
    <property type="entry name" value="Topoisom_1_IA"/>
</dbReference>
<feature type="active site" description="O-(5'-phospho-DNA)-tyrosine intermediate" evidence="10">
    <location>
        <position position="302"/>
    </location>
</feature>
<keyword evidence="8 10" id="KW-0238">DNA-binding</keyword>
<dbReference type="InterPro" id="IPR003601">
    <property type="entry name" value="Topo_IA_2"/>
</dbReference>
<dbReference type="GO" id="GO:0003917">
    <property type="term" value="F:DNA topoisomerase type I (single strand cut, ATP-independent) activity"/>
    <property type="evidence" value="ECO:0007669"/>
    <property type="project" value="UniProtKB-UniRule"/>
</dbReference>
<feature type="site" description="Interaction with DNA" evidence="10">
    <location>
        <position position="143"/>
    </location>
</feature>
<evidence type="ECO:0000313" key="14">
    <source>
        <dbReference type="EMBL" id="TDO89373.1"/>
    </source>
</evidence>
<dbReference type="Gene3D" id="3.30.65.10">
    <property type="entry name" value="Bacterial Topoisomerase I, domain 1"/>
    <property type="match status" value="2"/>
</dbReference>
<evidence type="ECO:0000256" key="6">
    <source>
        <dbReference type="ARBA" id="ARBA00022842"/>
    </source>
</evidence>
<keyword evidence="3" id="KW-0479">Metal-binding</keyword>
<dbReference type="SMART" id="SM00493">
    <property type="entry name" value="TOPRIM"/>
    <property type="match status" value="1"/>
</dbReference>
<dbReference type="Proteomes" id="UP000295064">
    <property type="component" value="Unassembled WGS sequence"/>
</dbReference>
<dbReference type="PROSITE" id="PS50880">
    <property type="entry name" value="TOPRIM"/>
    <property type="match status" value="1"/>
</dbReference>
<evidence type="ECO:0000256" key="10">
    <source>
        <dbReference type="HAMAP-Rule" id="MF_00952"/>
    </source>
</evidence>
<evidence type="ECO:0000259" key="12">
    <source>
        <dbReference type="PROSITE" id="PS50880"/>
    </source>
</evidence>
<keyword evidence="5" id="KW-0862">Zinc</keyword>
<dbReference type="SUPFAM" id="SSF56712">
    <property type="entry name" value="Prokaryotic type I DNA topoisomerase"/>
    <property type="match status" value="1"/>
</dbReference>
<dbReference type="InterPro" id="IPR013824">
    <property type="entry name" value="Topo_IA_cen_sub1"/>
</dbReference>
<evidence type="ECO:0000259" key="13">
    <source>
        <dbReference type="PROSITE" id="PS52039"/>
    </source>
</evidence>
<dbReference type="HAMAP" id="MF_00952">
    <property type="entry name" value="Topoisom_1_prok"/>
    <property type="match status" value="1"/>
</dbReference>
<dbReference type="CDD" id="cd00186">
    <property type="entry name" value="TOP1Ac"/>
    <property type="match status" value="1"/>
</dbReference>
<feature type="site" description="Interaction with DNA" evidence="10">
    <location>
        <position position="490"/>
    </location>
</feature>
<evidence type="ECO:0000256" key="3">
    <source>
        <dbReference type="ARBA" id="ARBA00022723"/>
    </source>
</evidence>
<evidence type="ECO:0000313" key="15">
    <source>
        <dbReference type="Proteomes" id="UP000295064"/>
    </source>
</evidence>
<dbReference type="Pfam" id="PF01396">
    <property type="entry name" value="Zn_ribbon_Top1"/>
    <property type="match status" value="3"/>
</dbReference>
<dbReference type="CDD" id="cd03363">
    <property type="entry name" value="TOPRIM_TopoIA_TopoI"/>
    <property type="match status" value="1"/>
</dbReference>
<dbReference type="SMART" id="SM00437">
    <property type="entry name" value="TOP1Ac"/>
    <property type="match status" value="1"/>
</dbReference>
<evidence type="ECO:0000256" key="8">
    <source>
        <dbReference type="ARBA" id="ARBA00023125"/>
    </source>
</evidence>
<proteinExistence type="inferred from homology"/>
<feature type="region of interest" description="Disordered" evidence="11">
    <location>
        <begin position="333"/>
        <end position="365"/>
    </location>
</feature>
<dbReference type="GO" id="GO:0008270">
    <property type="term" value="F:zinc ion binding"/>
    <property type="evidence" value="ECO:0007669"/>
    <property type="project" value="UniProtKB-KW"/>
</dbReference>
<dbReference type="OrthoDB" id="9804262at2"/>
<dbReference type="InterPro" id="IPR034149">
    <property type="entry name" value="TOPRIM_TopoI"/>
</dbReference>
<dbReference type="SMART" id="SM00436">
    <property type="entry name" value="TOP1Bc"/>
    <property type="match status" value="1"/>
</dbReference>
<dbReference type="InterPro" id="IPR013825">
    <property type="entry name" value="Topo_IA_cen_sub2"/>
</dbReference>
<dbReference type="PANTHER" id="PTHR42785">
    <property type="entry name" value="DNA TOPOISOMERASE, TYPE IA, CORE"/>
    <property type="match status" value="1"/>
</dbReference>
<dbReference type="Pfam" id="PF01751">
    <property type="entry name" value="Toprim"/>
    <property type="match status" value="1"/>
</dbReference>
<evidence type="ECO:0000256" key="4">
    <source>
        <dbReference type="ARBA" id="ARBA00022771"/>
    </source>
</evidence>
<dbReference type="PROSITE" id="PS00396">
    <property type="entry name" value="TOPO_IA_1"/>
    <property type="match status" value="1"/>
</dbReference>
<feature type="site" description="Interaction with DNA" evidence="10">
    <location>
        <position position="158"/>
    </location>
</feature>
<feature type="domain" description="Toprim" evidence="12">
    <location>
        <begin position="6"/>
        <end position="116"/>
    </location>
</feature>
<evidence type="ECO:0000256" key="5">
    <source>
        <dbReference type="ARBA" id="ARBA00022833"/>
    </source>
</evidence>
<comment type="similarity">
    <text evidence="2 10">Belongs to the type IA topoisomerase family.</text>
</comment>
<dbReference type="RefSeq" id="WP_133515026.1">
    <property type="nucleotide sequence ID" value="NZ_SNWX01000011.1"/>
</dbReference>
<sequence>MAKKKKNLVIVESPAKAKTIKKFLGRNYKVEASMGHVRDLPKSKLGIDLENDFEPNYITIRGKGKTLSKLRKAAKKSKDVYLATDPDREGEAISWHLAYALKLSDEENNRIEFNEITKTAIQNAIKNPRTINKDLVDAQQARRLLDRLVGYRLSPLLWKKVRKGLSAGRVQTVAVKIICEREEEIRNFDEEEYWSLEVELKNESDEKLKADLYRINNKKFKLESKKEVDQVIADIKDHDFEIIKVKKRKRRRNPKSPFTTSTLQQRASNKLNYTAKKTMYLAQQLYEGIDIGSSGTVGLISYIRTDSTRLSNEAKNGAKDYILNKYGDKFLKSSKKKSKKNSNAQDAHEAIRPTDTQRTPEKMKKHLSKDQYKLYDLIWKRFVASQMSPALYESISAQFKAGEKYKFRVSGSRLLFPGHLILTGKAKEDDIDLPVLKEEDQYSLLKTNPEQHFTTPPPRYSEATLVKTLEEEGIGRPSTYAPTLSTIESRDYVEKEGRYFKPTELGETVTELLTDYFPDVTDVEFTAGLEKRLDEIEKGNEDWKKILRDFYEPFYQRLEDARENMESVQIVEETDEVCEKCGSPMVVKYGRYGKFLACSSYPECKNTKPYLIKTGVDCPECEDGEIIERTSKKGRTFYGCSNYPDCNFMNWNKPVKKPCPECGSLMVEKTTKAKGKHYKCTNKECGHTEKAE</sequence>
<dbReference type="GO" id="GO:0003677">
    <property type="term" value="F:DNA binding"/>
    <property type="evidence" value="ECO:0007669"/>
    <property type="project" value="UniProtKB-KW"/>
</dbReference>
<feature type="domain" description="Topo IA-type catalytic" evidence="13">
    <location>
        <begin position="132"/>
        <end position="558"/>
    </location>
</feature>
<dbReference type="GO" id="GO:0005694">
    <property type="term" value="C:chromosome"/>
    <property type="evidence" value="ECO:0007669"/>
    <property type="project" value="InterPro"/>
</dbReference>
<dbReference type="PRINTS" id="PR00417">
    <property type="entry name" value="PRTPISMRASEI"/>
</dbReference>
<feature type="site" description="Interaction with DNA" evidence="10">
    <location>
        <position position="36"/>
    </location>
</feature>
<protein>
    <recommendedName>
        <fullName evidence="10">DNA topoisomerase 1</fullName>
        <ecNumber evidence="10">5.6.2.1</ecNumber>
    </recommendedName>
    <alternativeName>
        <fullName evidence="10">DNA topoisomerase I</fullName>
    </alternativeName>
</protein>
<keyword evidence="4" id="KW-0863">Zinc-finger</keyword>
<dbReference type="InterPro" id="IPR000380">
    <property type="entry name" value="Topo_IA"/>
</dbReference>
<dbReference type="Pfam" id="PF01131">
    <property type="entry name" value="Topoisom_bac"/>
    <property type="match status" value="1"/>
</dbReference>
<dbReference type="InterPro" id="IPR013497">
    <property type="entry name" value="Topo_IA_cen"/>
</dbReference>
<dbReference type="PANTHER" id="PTHR42785:SF1">
    <property type="entry name" value="DNA TOPOISOMERASE"/>
    <property type="match status" value="1"/>
</dbReference>
<feature type="region of interest" description="Interaction with DNA" evidence="10">
    <location>
        <begin position="166"/>
        <end position="171"/>
    </location>
</feature>
<feature type="site" description="Interaction with DNA" evidence="10">
    <location>
        <position position="304"/>
    </location>
</feature>
<dbReference type="Gene3D" id="3.40.50.140">
    <property type="match status" value="1"/>
</dbReference>
<comment type="catalytic activity">
    <reaction evidence="1 10">
        <text>ATP-independent breakage of single-stranded DNA, followed by passage and rejoining.</text>
        <dbReference type="EC" id="5.6.2.1"/>
    </reaction>
</comment>
<dbReference type="InterPro" id="IPR023405">
    <property type="entry name" value="Topo_IA_core_domain"/>
</dbReference>
<dbReference type="EC" id="5.6.2.1" evidence="10"/>
<evidence type="ECO:0000256" key="9">
    <source>
        <dbReference type="ARBA" id="ARBA00023235"/>
    </source>
</evidence>
<dbReference type="Gene3D" id="2.70.20.10">
    <property type="entry name" value="Topoisomerase I, domain 3"/>
    <property type="match status" value="1"/>
</dbReference>
<evidence type="ECO:0000256" key="11">
    <source>
        <dbReference type="SAM" id="MobiDB-lite"/>
    </source>
</evidence>
<feature type="site" description="Interaction with DNA" evidence="10">
    <location>
        <position position="146"/>
    </location>
</feature>
<organism evidence="14 15">
    <name type="scientific">Halanaerobium saccharolyticum</name>
    <dbReference type="NCBI Taxonomy" id="43595"/>
    <lineage>
        <taxon>Bacteria</taxon>
        <taxon>Bacillati</taxon>
        <taxon>Bacillota</taxon>
        <taxon>Clostridia</taxon>
        <taxon>Halanaerobiales</taxon>
        <taxon>Halanaerobiaceae</taxon>
        <taxon>Halanaerobium</taxon>
    </lineage>
</organism>
<keyword evidence="6" id="KW-0460">Magnesium</keyword>
<dbReference type="Gene3D" id="1.10.290.10">
    <property type="entry name" value="Topoisomerase I, domain 4"/>
    <property type="match status" value="1"/>
</dbReference>
<dbReference type="InterPro" id="IPR006171">
    <property type="entry name" value="TOPRIM_dom"/>
</dbReference>
<accession>A0A4R6LRP8</accession>
<comment type="function">
    <text evidence="10">Releases the supercoiling and torsional tension of DNA, which is introduced during the DNA replication and transcription, by transiently cleaving and rejoining one strand of the DNA duplex. Introduces a single-strand break via transesterification at a target site in duplex DNA. The scissile phosphodiester is attacked by the catalytic tyrosine of the enzyme, resulting in the formation of a DNA-(5'-phosphotyrosyl)-enzyme intermediate and the expulsion of a 3'-OH DNA strand. The free DNA strand then undergoes passage around the unbroken strand, thus removing DNA supercoils. Finally, in the religation step, the DNA 3'-OH attacks the covalent intermediate to expel the active-site tyrosine and restore the DNA phosphodiester backbone.</text>
</comment>
<dbReference type="SUPFAM" id="SSF57783">
    <property type="entry name" value="Zinc beta-ribbon"/>
    <property type="match status" value="1"/>
</dbReference>
<dbReference type="GO" id="GO:0006265">
    <property type="term" value="P:DNA topological change"/>
    <property type="evidence" value="ECO:0007669"/>
    <property type="project" value="UniProtKB-UniRule"/>
</dbReference>
<dbReference type="PROSITE" id="PS52039">
    <property type="entry name" value="TOPO_IA_2"/>
    <property type="match status" value="1"/>
</dbReference>
<comment type="caution">
    <text evidence="14">The sequence shown here is derived from an EMBL/GenBank/DDBJ whole genome shotgun (WGS) entry which is preliminary data.</text>
</comment>
<feature type="site" description="Interaction with DNA" evidence="10">
    <location>
        <position position="151"/>
    </location>
</feature>
<dbReference type="InterPro" id="IPR013826">
    <property type="entry name" value="Topo_IA_cen_sub3"/>
</dbReference>
<dbReference type="InterPro" id="IPR023406">
    <property type="entry name" value="Topo_IA_AS"/>
</dbReference>
<evidence type="ECO:0000256" key="1">
    <source>
        <dbReference type="ARBA" id="ARBA00000213"/>
    </source>
</evidence>
<feature type="site" description="Interaction with DNA" evidence="10">
    <location>
        <position position="142"/>
    </location>
</feature>
<dbReference type="InterPro" id="IPR013498">
    <property type="entry name" value="Topo_IA_Znf"/>
</dbReference>
<dbReference type="AlphaFoldDB" id="A0A4R6LRP8"/>
<dbReference type="InterPro" id="IPR003602">
    <property type="entry name" value="Topo_IA_DNA-bd_dom"/>
</dbReference>
<keyword evidence="9 10" id="KW-0413">Isomerase</keyword>